<keyword evidence="4" id="KW-0963">Cytoplasm</keyword>
<comment type="caution">
    <text evidence="6">The sequence shown here is derived from an EMBL/GenBank/DDBJ whole genome shotgun (WGS) entry which is preliminary data.</text>
</comment>
<dbReference type="SUPFAM" id="SSF52402">
    <property type="entry name" value="Adenine nucleotide alpha hydrolases-like"/>
    <property type="match status" value="1"/>
</dbReference>
<comment type="subunit">
    <text evidence="3">Homodimer.</text>
</comment>
<dbReference type="GO" id="GO:0005737">
    <property type="term" value="C:cytoplasm"/>
    <property type="evidence" value="ECO:0007669"/>
    <property type="project" value="UniProtKB-SubCell"/>
</dbReference>
<dbReference type="InterPro" id="IPR006016">
    <property type="entry name" value="UspA"/>
</dbReference>
<comment type="subcellular location">
    <subcellularLocation>
        <location evidence="1">Cytoplasm</location>
    </subcellularLocation>
</comment>
<reference evidence="6" key="1">
    <citation type="journal article" date="2017" name="Appl. Environ. Microbiol.">
        <title>Molecular characterization of an Endozoicomonas-like organism causing infection in king scallop Pecten maximus L.</title>
        <authorList>
            <person name="Cano I."/>
            <person name="van Aerle R."/>
            <person name="Ross S."/>
            <person name="Verner-Jeffreys D.W."/>
            <person name="Paley R.K."/>
            <person name="Rimmer G."/>
            <person name="Ryder D."/>
            <person name="Hooper P."/>
            <person name="Stone D."/>
            <person name="Feist S.W."/>
        </authorList>
    </citation>
    <scope>NUCLEOTIDE SEQUENCE</scope>
</reference>
<protein>
    <submittedName>
        <fullName evidence="6">Universal stress protein A</fullName>
    </submittedName>
</protein>
<accession>A0A2H9T595</accession>
<dbReference type="EMBL" id="NSIT01000190">
    <property type="protein sequence ID" value="PJE78395.1"/>
    <property type="molecule type" value="Genomic_DNA"/>
</dbReference>
<dbReference type="PANTHER" id="PTHR46268:SF23">
    <property type="entry name" value="UNIVERSAL STRESS PROTEIN A-RELATED"/>
    <property type="match status" value="1"/>
</dbReference>
<evidence type="ECO:0000256" key="1">
    <source>
        <dbReference type="ARBA" id="ARBA00004496"/>
    </source>
</evidence>
<dbReference type="Gene3D" id="3.40.50.620">
    <property type="entry name" value="HUPs"/>
    <property type="match status" value="1"/>
</dbReference>
<comment type="similarity">
    <text evidence="2">Belongs to the universal stress protein A family.</text>
</comment>
<evidence type="ECO:0000259" key="5">
    <source>
        <dbReference type="Pfam" id="PF00582"/>
    </source>
</evidence>
<proteinExistence type="inferred from homology"/>
<evidence type="ECO:0000256" key="3">
    <source>
        <dbReference type="ARBA" id="ARBA00011738"/>
    </source>
</evidence>
<dbReference type="PANTHER" id="PTHR46268">
    <property type="entry name" value="STRESS RESPONSE PROTEIN NHAX"/>
    <property type="match status" value="1"/>
</dbReference>
<evidence type="ECO:0000256" key="4">
    <source>
        <dbReference type="ARBA" id="ARBA00022490"/>
    </source>
</evidence>
<feature type="domain" description="UspA" evidence="5">
    <location>
        <begin position="4"/>
        <end position="144"/>
    </location>
</feature>
<dbReference type="InterPro" id="IPR014729">
    <property type="entry name" value="Rossmann-like_a/b/a_fold"/>
</dbReference>
<gene>
    <name evidence="6" type="primary">uspA</name>
    <name evidence="6" type="ORF">CI610_02675</name>
</gene>
<organism evidence="6">
    <name type="scientific">invertebrate metagenome</name>
    <dbReference type="NCBI Taxonomy" id="1711999"/>
    <lineage>
        <taxon>unclassified sequences</taxon>
        <taxon>metagenomes</taxon>
        <taxon>organismal metagenomes</taxon>
    </lineage>
</organism>
<sequence length="145" mass="16529">MNNYRNILLAINFDEEAPQLLKRAVQRARIEGAALSIIHVDQSVNSTLFEGFMDLDTLCGHEDEEFFKESISNMKELVAQSDYPIKNRLICSGELGDEISSIVQSYEIDLLIMGHHVSSRFRQLFIAACEPLVRKMPCDLLLLRL</sequence>
<dbReference type="PIRSF" id="PIRSF006276">
    <property type="entry name" value="UspA"/>
    <property type="match status" value="1"/>
</dbReference>
<evidence type="ECO:0000313" key="6">
    <source>
        <dbReference type="EMBL" id="PJE78395.1"/>
    </source>
</evidence>
<name>A0A2H9T595_9ZZZZ</name>
<dbReference type="AlphaFoldDB" id="A0A2H9T595"/>
<dbReference type="InterPro" id="IPR006015">
    <property type="entry name" value="Universal_stress_UspA"/>
</dbReference>
<evidence type="ECO:0000256" key="2">
    <source>
        <dbReference type="ARBA" id="ARBA00008791"/>
    </source>
</evidence>
<dbReference type="Pfam" id="PF00582">
    <property type="entry name" value="Usp"/>
    <property type="match status" value="1"/>
</dbReference>